<reference evidence="8 9" key="1">
    <citation type="submission" date="2024-12" db="EMBL/GenBank/DDBJ databases">
        <title>The unique morphological basis and parallel evolutionary history of personate flowers in Penstemon.</title>
        <authorList>
            <person name="Depatie T.H."/>
            <person name="Wessinger C.A."/>
        </authorList>
    </citation>
    <scope>NUCLEOTIDE SEQUENCE [LARGE SCALE GENOMIC DNA]</scope>
    <source>
        <strain evidence="8">WTNN_2</strain>
        <tissue evidence="8">Leaf</tissue>
    </source>
</reference>
<dbReference type="PANTHER" id="PTHR11062:SF396">
    <property type="entry name" value="EXOSTOSIN GT47 DOMAIN-CONTAINING PROTEIN"/>
    <property type="match status" value="1"/>
</dbReference>
<evidence type="ECO:0000256" key="4">
    <source>
        <dbReference type="ARBA" id="ARBA00022968"/>
    </source>
</evidence>
<dbReference type="InterPro" id="IPR004263">
    <property type="entry name" value="Exostosin"/>
</dbReference>
<comment type="caution">
    <text evidence="8">The sequence shown here is derived from an EMBL/GenBank/DDBJ whole genome shotgun (WGS) entry which is preliminary data.</text>
</comment>
<dbReference type="GO" id="GO:0016757">
    <property type="term" value="F:glycosyltransferase activity"/>
    <property type="evidence" value="ECO:0007669"/>
    <property type="project" value="UniProtKB-KW"/>
</dbReference>
<accession>A0ABD3SZT7</accession>
<keyword evidence="9" id="KW-1185">Reference proteome</keyword>
<evidence type="ECO:0000256" key="3">
    <source>
        <dbReference type="ARBA" id="ARBA00022676"/>
    </source>
</evidence>
<comment type="similarity">
    <text evidence="2">Belongs to the glycosyltransferase 47 family.</text>
</comment>
<evidence type="ECO:0000256" key="2">
    <source>
        <dbReference type="ARBA" id="ARBA00010271"/>
    </source>
</evidence>
<dbReference type="AlphaFoldDB" id="A0ABD3SZT7"/>
<feature type="domain" description="Exostosin GT47" evidence="7">
    <location>
        <begin position="619"/>
        <end position="895"/>
    </location>
</feature>
<protein>
    <recommendedName>
        <fullName evidence="7">Exostosin GT47 domain-containing protein</fullName>
    </recommendedName>
</protein>
<keyword evidence="6" id="KW-0472">Membrane</keyword>
<dbReference type="PANTHER" id="PTHR11062">
    <property type="entry name" value="EXOSTOSIN HEPARAN SULFATE GLYCOSYLTRANSFERASE -RELATED"/>
    <property type="match status" value="1"/>
</dbReference>
<feature type="domain" description="Exostosin GT47" evidence="7">
    <location>
        <begin position="153"/>
        <end position="418"/>
    </location>
</feature>
<dbReference type="InterPro" id="IPR040911">
    <property type="entry name" value="Exostosin_GT47"/>
</dbReference>
<evidence type="ECO:0000313" key="8">
    <source>
        <dbReference type="EMBL" id="KAL3830162.1"/>
    </source>
</evidence>
<keyword evidence="4" id="KW-0735">Signal-anchor</keyword>
<gene>
    <name evidence="8" type="ORF">ACJIZ3_018964</name>
</gene>
<organism evidence="8 9">
    <name type="scientific">Penstemon smallii</name>
    <dbReference type="NCBI Taxonomy" id="265156"/>
    <lineage>
        <taxon>Eukaryota</taxon>
        <taxon>Viridiplantae</taxon>
        <taxon>Streptophyta</taxon>
        <taxon>Embryophyta</taxon>
        <taxon>Tracheophyta</taxon>
        <taxon>Spermatophyta</taxon>
        <taxon>Magnoliopsida</taxon>
        <taxon>eudicotyledons</taxon>
        <taxon>Gunneridae</taxon>
        <taxon>Pentapetalae</taxon>
        <taxon>asterids</taxon>
        <taxon>lamiids</taxon>
        <taxon>Lamiales</taxon>
        <taxon>Plantaginaceae</taxon>
        <taxon>Cheloneae</taxon>
        <taxon>Penstemon</taxon>
    </lineage>
</organism>
<evidence type="ECO:0000256" key="1">
    <source>
        <dbReference type="ARBA" id="ARBA00004323"/>
    </source>
</evidence>
<proteinExistence type="inferred from homology"/>
<name>A0ABD3SZT7_9LAMI</name>
<evidence type="ECO:0000259" key="7">
    <source>
        <dbReference type="Pfam" id="PF03016"/>
    </source>
</evidence>
<dbReference type="Pfam" id="PF03016">
    <property type="entry name" value="Exostosin_GT47"/>
    <property type="match status" value="2"/>
</dbReference>
<comment type="subcellular location">
    <subcellularLocation>
        <location evidence="1">Golgi apparatus membrane</location>
        <topology evidence="1">Single-pass type II membrane protein</topology>
    </subcellularLocation>
</comment>
<keyword evidence="6" id="KW-0812">Transmembrane</keyword>
<dbReference type="GO" id="GO:0000139">
    <property type="term" value="C:Golgi membrane"/>
    <property type="evidence" value="ECO:0007669"/>
    <property type="project" value="UniProtKB-SubCell"/>
</dbReference>
<dbReference type="EMBL" id="JBJXBP010000005">
    <property type="protein sequence ID" value="KAL3830162.1"/>
    <property type="molecule type" value="Genomic_DNA"/>
</dbReference>
<keyword evidence="6" id="KW-1133">Transmembrane helix</keyword>
<evidence type="ECO:0000256" key="5">
    <source>
        <dbReference type="ARBA" id="ARBA00023034"/>
    </source>
</evidence>
<keyword evidence="3" id="KW-0328">Glycosyltransferase</keyword>
<keyword evidence="5" id="KW-0333">Golgi apparatus</keyword>
<keyword evidence="3" id="KW-0808">Transferase</keyword>
<dbReference type="Proteomes" id="UP001634393">
    <property type="component" value="Unassembled WGS sequence"/>
</dbReference>
<evidence type="ECO:0000256" key="6">
    <source>
        <dbReference type="SAM" id="Phobius"/>
    </source>
</evidence>
<evidence type="ECO:0000313" key="9">
    <source>
        <dbReference type="Proteomes" id="UP001634393"/>
    </source>
</evidence>
<feature type="transmembrane region" description="Helical" evidence="6">
    <location>
        <begin position="14"/>
        <end position="34"/>
    </location>
</feature>
<sequence length="944" mass="108344">MAEVFMARRPMKDWCRGMFFVPIFTTSILFLVYISPTSKLLYDHPSLIPPLHDNPSLETSVEVQPKFFNPSFVIESVIKENISSSNRGLEESARVVSEIIPSASSVVISPDFGSSLSPEIRKVSSINETNNNIQNDDVFHDRSLFTKNYNEMNKILKIYTYPHSKTDPFANILLPVDYEPGGNYASESYFKKSLFKSHFLTNNPSEADLFYLPFSIASLRHDKRIGVGGIQDFVKNYIIDISGRYPFWNRSGGADHFYVACHSVGRTAMDKAVQVKLNAIQVVCSSNASVPQIWPRKGEPPIRLPSQRKKLAFYAGAMNSKVREFLVKIWKHDSDISVHQSRLKTPYSEALLGSKFCIHAKGFEVNTARIGDALYYGCVPVILADFYDLPFADILNWESFAVVLSTMDVPRLKEILQRKILSGEYLKLQSNVMRIQKHFQWHDLPVDYDAFYMVMYELWLRRSHNFITQMSTSSFYLLHHLLTRRRRDQNSQSPYTLKSLFFLMPTTLALATSLLILLYISSTSNLFSIHPHHLQLTHPSNSDSRNHEKPNKVSTFAPPNFVNFGENGHFSERGGVLGKTEVQSAPKNHMVSHGSGTYVTDKKPFHDNDIFLENYKEMNKTLKIYVYPHTQDDPFANVLLPVDFEPRGNYASESYFKKVLMTSHFITKDPSKADLFFLPFSIARLRHDPRVGINGIQDFVKDYIFNISHKYPYWNRSGGADHFYVACHSIGRSAMEKVVEVKLNAIQIVCSSNYYLSSYVAHKDASLPQIWPRQGDPPNLALERTKLVFFAGSINSPVREKLLQVWGNDSEISVHFGRINTSYSEELLTSKFCLHVKGYEVNTARIGDALYYGCVPVIIANHYDLPFQDILNWKSFSIVVATLDIPLLKKILREIRVEEYLILRNNVLKVREHFQWHSSAVDYDAFYLTMYELWVRRSSLRLES</sequence>